<evidence type="ECO:0000256" key="7">
    <source>
        <dbReference type="ARBA" id="ARBA00023224"/>
    </source>
</evidence>
<feature type="domain" description="HAMP" evidence="12">
    <location>
        <begin position="329"/>
        <end position="381"/>
    </location>
</feature>
<dbReference type="SMART" id="SM00283">
    <property type="entry name" value="MA"/>
    <property type="match status" value="1"/>
</dbReference>
<keyword evidence="3" id="KW-0145">Chemotaxis</keyword>
<evidence type="ECO:0000313" key="13">
    <source>
        <dbReference type="EMBL" id="SHK23638.1"/>
    </source>
</evidence>
<keyword evidence="6 10" id="KW-0472">Membrane</keyword>
<dbReference type="SUPFAM" id="SSF58104">
    <property type="entry name" value="Methyl-accepting chemotaxis protein (MCP) signaling domain"/>
    <property type="match status" value="1"/>
</dbReference>
<dbReference type="EMBL" id="FRAJ01000012">
    <property type="protein sequence ID" value="SHK23638.1"/>
    <property type="molecule type" value="Genomic_DNA"/>
</dbReference>
<feature type="transmembrane region" description="Helical" evidence="10">
    <location>
        <begin position="310"/>
        <end position="328"/>
    </location>
</feature>
<protein>
    <submittedName>
        <fullName evidence="13">Methyl-accepting chemotaxis protein</fullName>
    </submittedName>
</protein>
<proteinExistence type="inferred from homology"/>
<dbReference type="InterPro" id="IPR029151">
    <property type="entry name" value="Sensor-like_sf"/>
</dbReference>
<evidence type="ECO:0000259" key="11">
    <source>
        <dbReference type="PROSITE" id="PS50111"/>
    </source>
</evidence>
<name>A0A1M6QU63_9FIRM</name>
<dbReference type="RefSeq" id="WP_094756805.1">
    <property type="nucleotide sequence ID" value="NZ_FRAJ01000012.1"/>
</dbReference>
<dbReference type="InterPro" id="IPR033479">
    <property type="entry name" value="dCache_1"/>
</dbReference>
<evidence type="ECO:0000313" key="14">
    <source>
        <dbReference type="Proteomes" id="UP000184082"/>
    </source>
</evidence>
<dbReference type="GO" id="GO:0006935">
    <property type="term" value="P:chemotaxis"/>
    <property type="evidence" value="ECO:0007669"/>
    <property type="project" value="UniProtKB-KW"/>
</dbReference>
<evidence type="ECO:0000259" key="12">
    <source>
        <dbReference type="PROSITE" id="PS50885"/>
    </source>
</evidence>
<dbReference type="Proteomes" id="UP000184082">
    <property type="component" value="Unassembled WGS sequence"/>
</dbReference>
<dbReference type="STRING" id="1121266.SAMN02745883_01606"/>
<evidence type="ECO:0000256" key="10">
    <source>
        <dbReference type="SAM" id="Phobius"/>
    </source>
</evidence>
<evidence type="ECO:0000256" key="3">
    <source>
        <dbReference type="ARBA" id="ARBA00022500"/>
    </source>
</evidence>
<dbReference type="CDD" id="cd11386">
    <property type="entry name" value="MCP_signal"/>
    <property type="match status" value="1"/>
</dbReference>
<dbReference type="InterPro" id="IPR003660">
    <property type="entry name" value="HAMP_dom"/>
</dbReference>
<dbReference type="GO" id="GO:0005886">
    <property type="term" value="C:plasma membrane"/>
    <property type="evidence" value="ECO:0007669"/>
    <property type="project" value="UniProtKB-SubCell"/>
</dbReference>
<dbReference type="Gene3D" id="6.10.340.10">
    <property type="match status" value="1"/>
</dbReference>
<dbReference type="Pfam" id="PF00672">
    <property type="entry name" value="HAMP"/>
    <property type="match status" value="1"/>
</dbReference>
<comment type="subcellular location">
    <subcellularLocation>
        <location evidence="1">Cell membrane</location>
        <topology evidence="1">Multi-pass membrane protein</topology>
    </subcellularLocation>
</comment>
<keyword evidence="4 10" id="KW-0812">Transmembrane</keyword>
<dbReference type="SUPFAM" id="SSF103190">
    <property type="entry name" value="Sensory domain-like"/>
    <property type="match status" value="1"/>
</dbReference>
<accession>A0A1M6QU63</accession>
<dbReference type="SMART" id="SM00304">
    <property type="entry name" value="HAMP"/>
    <property type="match status" value="2"/>
</dbReference>
<feature type="domain" description="Methyl-accepting transducer" evidence="11">
    <location>
        <begin position="400"/>
        <end position="650"/>
    </location>
</feature>
<dbReference type="PANTHER" id="PTHR32089">
    <property type="entry name" value="METHYL-ACCEPTING CHEMOTAXIS PROTEIN MCPB"/>
    <property type="match status" value="1"/>
</dbReference>
<dbReference type="CDD" id="cd12913">
    <property type="entry name" value="PDC1_MCP_like"/>
    <property type="match status" value="1"/>
</dbReference>
<dbReference type="Gene3D" id="3.30.450.20">
    <property type="entry name" value="PAS domain"/>
    <property type="match status" value="2"/>
</dbReference>
<dbReference type="Pfam" id="PF02743">
    <property type="entry name" value="dCache_1"/>
    <property type="match status" value="1"/>
</dbReference>
<dbReference type="CDD" id="cd06225">
    <property type="entry name" value="HAMP"/>
    <property type="match status" value="1"/>
</dbReference>
<dbReference type="GO" id="GO:0007165">
    <property type="term" value="P:signal transduction"/>
    <property type="evidence" value="ECO:0007669"/>
    <property type="project" value="UniProtKB-KW"/>
</dbReference>
<comment type="similarity">
    <text evidence="8">Belongs to the methyl-accepting chemotaxis (MCP) protein family.</text>
</comment>
<keyword evidence="7 9" id="KW-0807">Transducer</keyword>
<evidence type="ECO:0000256" key="9">
    <source>
        <dbReference type="PROSITE-ProRule" id="PRU00284"/>
    </source>
</evidence>
<evidence type="ECO:0000256" key="6">
    <source>
        <dbReference type="ARBA" id="ARBA00023136"/>
    </source>
</evidence>
<keyword evidence="2" id="KW-1003">Cell membrane</keyword>
<organism evidence="13 14">
    <name type="scientific">Caminicella sporogenes DSM 14501</name>
    <dbReference type="NCBI Taxonomy" id="1121266"/>
    <lineage>
        <taxon>Bacteria</taxon>
        <taxon>Bacillati</taxon>
        <taxon>Bacillota</taxon>
        <taxon>Clostridia</taxon>
        <taxon>Peptostreptococcales</taxon>
        <taxon>Caminicellaceae</taxon>
        <taxon>Caminicella</taxon>
    </lineage>
</organism>
<evidence type="ECO:0000256" key="8">
    <source>
        <dbReference type="ARBA" id="ARBA00029447"/>
    </source>
</evidence>
<sequence length="686" mass="76848">MDKKIKKKTKNETEKRIKISMQTKLILMFVALITTSLISLGIISYNKSVDIMKKSLKTDTMNVLKEIKNSINNFTKGYEESVEQIALNPDVQQIVEHPEYEEWMKPAFEAFIKSHKEVKSIYIGTVKKDMYIYPNTEIPEGFDPTTRPWYQEAVKRNTLVWTDPYIDTDTKELVISVAKPVYNSYNRNELVGVLAIDISLDVLSKKINSIQIGKKGSIIILDRYGKIMTHKDKKFIGKFIPVPEIFKAMKEKNEGFVDYKWVEKNEKGKNEKVDKFGVFTKIEKVGWSILAIMYVDEIKEDAVGLLKNTVLFGIISIIFVILISFLFSKGITKHINMMLNNMKKIEQGDLTIRNNIKTSDEIGVLAEGFDRMMDEIRKLVENIQVVSNEVSSSAENLAATSEQTSASAEEVARTVEEIAKGATEQAAEAEKGAMLTANLSTKFNSLSESTEKMLDSANEVIEANIVGIKAMEDLQEKTKLNDDATLKIENAIVELDNKTKYIGNILETISSIAEQTNLLALNASIEAARAGEHGRGFAVVADEIRKLAEDSRNAVDEIKEIVVNITNDSTKTVNIMSEVKERAVEQSEAVEHVNNSFKQISKAIDSISAKIESISDFIKEVNEDKDNIVAAIENISAVSEETAAASEEVTASMQQQSMAVEEVAKAADKLNELSIKLSKEIRRFKI</sequence>
<gene>
    <name evidence="13" type="ORF">SAMN02745883_01606</name>
</gene>
<keyword evidence="14" id="KW-1185">Reference proteome</keyword>
<dbReference type="PROSITE" id="PS50885">
    <property type="entry name" value="HAMP"/>
    <property type="match status" value="1"/>
</dbReference>
<dbReference type="Pfam" id="PF00015">
    <property type="entry name" value="MCPsignal"/>
    <property type="match status" value="1"/>
</dbReference>
<dbReference type="PROSITE" id="PS50111">
    <property type="entry name" value="CHEMOTAXIS_TRANSDUC_2"/>
    <property type="match status" value="1"/>
</dbReference>
<dbReference type="AlphaFoldDB" id="A0A1M6QU63"/>
<evidence type="ECO:0000256" key="4">
    <source>
        <dbReference type="ARBA" id="ARBA00022692"/>
    </source>
</evidence>
<evidence type="ECO:0000256" key="5">
    <source>
        <dbReference type="ARBA" id="ARBA00022989"/>
    </source>
</evidence>
<dbReference type="CDD" id="cd12912">
    <property type="entry name" value="PDC2_MCP_like"/>
    <property type="match status" value="1"/>
</dbReference>
<dbReference type="PANTHER" id="PTHR32089:SF112">
    <property type="entry name" value="LYSOZYME-LIKE PROTEIN-RELATED"/>
    <property type="match status" value="1"/>
</dbReference>
<evidence type="ECO:0000256" key="2">
    <source>
        <dbReference type="ARBA" id="ARBA00022475"/>
    </source>
</evidence>
<feature type="transmembrane region" description="Helical" evidence="10">
    <location>
        <begin position="25"/>
        <end position="45"/>
    </location>
</feature>
<dbReference type="Gene3D" id="1.10.287.950">
    <property type="entry name" value="Methyl-accepting chemotaxis protein"/>
    <property type="match status" value="1"/>
</dbReference>
<reference evidence="13 14" key="1">
    <citation type="submission" date="2016-11" db="EMBL/GenBank/DDBJ databases">
        <authorList>
            <person name="Jaros S."/>
            <person name="Januszkiewicz K."/>
            <person name="Wedrychowicz H."/>
        </authorList>
    </citation>
    <scope>NUCLEOTIDE SEQUENCE [LARGE SCALE GENOMIC DNA]</scope>
    <source>
        <strain evidence="13 14">DSM 14501</strain>
    </source>
</reference>
<keyword evidence="5 10" id="KW-1133">Transmembrane helix</keyword>
<evidence type="ECO:0000256" key="1">
    <source>
        <dbReference type="ARBA" id="ARBA00004651"/>
    </source>
</evidence>
<dbReference type="InterPro" id="IPR004089">
    <property type="entry name" value="MCPsignal_dom"/>
</dbReference>